<evidence type="ECO:0000313" key="3">
    <source>
        <dbReference type="Proteomes" id="UP001219525"/>
    </source>
</evidence>
<gene>
    <name evidence="2" type="ORF">GGX14DRAFT_529221</name>
</gene>
<accession>A0AAD6XZZ3</accession>
<name>A0AAD6XZZ3_9AGAR</name>
<dbReference type="EMBL" id="JARJCW010000150">
    <property type="protein sequence ID" value="KAJ7190401.1"/>
    <property type="molecule type" value="Genomic_DNA"/>
</dbReference>
<dbReference type="Proteomes" id="UP001219525">
    <property type="component" value="Unassembled WGS sequence"/>
</dbReference>
<reference evidence="2" key="1">
    <citation type="submission" date="2023-03" db="EMBL/GenBank/DDBJ databases">
        <title>Massive genome expansion in bonnet fungi (Mycena s.s.) driven by repeated elements and novel gene families across ecological guilds.</title>
        <authorList>
            <consortium name="Lawrence Berkeley National Laboratory"/>
            <person name="Harder C.B."/>
            <person name="Miyauchi S."/>
            <person name="Viragh M."/>
            <person name="Kuo A."/>
            <person name="Thoen E."/>
            <person name="Andreopoulos B."/>
            <person name="Lu D."/>
            <person name="Skrede I."/>
            <person name="Drula E."/>
            <person name="Henrissat B."/>
            <person name="Morin E."/>
            <person name="Kohler A."/>
            <person name="Barry K."/>
            <person name="LaButti K."/>
            <person name="Morin E."/>
            <person name="Salamov A."/>
            <person name="Lipzen A."/>
            <person name="Mereny Z."/>
            <person name="Hegedus B."/>
            <person name="Baldrian P."/>
            <person name="Stursova M."/>
            <person name="Weitz H."/>
            <person name="Taylor A."/>
            <person name="Grigoriev I.V."/>
            <person name="Nagy L.G."/>
            <person name="Martin F."/>
            <person name="Kauserud H."/>
        </authorList>
    </citation>
    <scope>NUCLEOTIDE SEQUENCE</scope>
    <source>
        <strain evidence="2">9144</strain>
    </source>
</reference>
<protein>
    <submittedName>
        <fullName evidence="2">Uncharacterized protein</fullName>
    </submittedName>
</protein>
<evidence type="ECO:0000256" key="1">
    <source>
        <dbReference type="SAM" id="SignalP"/>
    </source>
</evidence>
<proteinExistence type="predicted"/>
<feature type="chain" id="PRO_5042182487" evidence="1">
    <location>
        <begin position="23"/>
        <end position="291"/>
    </location>
</feature>
<dbReference type="AlphaFoldDB" id="A0AAD6XZZ3"/>
<keyword evidence="3" id="KW-1185">Reference proteome</keyword>
<organism evidence="2 3">
    <name type="scientific">Mycena pura</name>
    <dbReference type="NCBI Taxonomy" id="153505"/>
    <lineage>
        <taxon>Eukaryota</taxon>
        <taxon>Fungi</taxon>
        <taxon>Dikarya</taxon>
        <taxon>Basidiomycota</taxon>
        <taxon>Agaricomycotina</taxon>
        <taxon>Agaricomycetes</taxon>
        <taxon>Agaricomycetidae</taxon>
        <taxon>Agaricales</taxon>
        <taxon>Marasmiineae</taxon>
        <taxon>Mycenaceae</taxon>
        <taxon>Mycena</taxon>
    </lineage>
</organism>
<comment type="caution">
    <text evidence="2">The sequence shown here is derived from an EMBL/GenBank/DDBJ whole genome shotgun (WGS) entry which is preliminary data.</text>
</comment>
<keyword evidence="1" id="KW-0732">Signal</keyword>
<sequence>MLAVKLWLTILTSALLSTASNAPHWYIRNKQTIQTIYDFTVYPNNAKVIAGGAAAVPSGLFNANATGRVTPVGEFNGFQDSIEYFWGLAPLPTGVPPNGVITKATLMEFTSGCAQVAASTVYLRINTLNPDNSTGALVSTLKQVAFWHFDESGAVLKYDGWIPNLDPVVSLTHGVADFLSPANENATLHAVCAGQAQRCVGANQVYADADACVATLSARPFGRMDEAWGDNVCCRSIHLILAAIRPEVHCPHVGPTGGGKCIDIPYNQAYFDDEQLFGSQDGKTFNCETYW</sequence>
<feature type="signal peptide" evidence="1">
    <location>
        <begin position="1"/>
        <end position="22"/>
    </location>
</feature>
<evidence type="ECO:0000313" key="2">
    <source>
        <dbReference type="EMBL" id="KAJ7190401.1"/>
    </source>
</evidence>